<dbReference type="RefSeq" id="WP_273704361.1">
    <property type="nucleotide sequence ID" value="NZ_JDST02000016.1"/>
</dbReference>
<dbReference type="PROSITE" id="PS50104">
    <property type="entry name" value="TIR"/>
    <property type="match status" value="1"/>
</dbReference>
<evidence type="ECO:0000313" key="2">
    <source>
        <dbReference type="EMBL" id="KFB77835.1"/>
    </source>
</evidence>
<keyword evidence="3" id="KW-1185">Reference proteome</keyword>
<dbReference type="GO" id="GO:0007165">
    <property type="term" value="P:signal transduction"/>
    <property type="evidence" value="ECO:0007669"/>
    <property type="project" value="InterPro"/>
</dbReference>
<dbReference type="Pfam" id="PF13676">
    <property type="entry name" value="TIR_2"/>
    <property type="match status" value="1"/>
</dbReference>
<dbReference type="InterPro" id="IPR042095">
    <property type="entry name" value="SUMF_sf"/>
</dbReference>
<comment type="caution">
    <text evidence="2">The sequence shown here is derived from an EMBL/GenBank/DDBJ whole genome shotgun (WGS) entry which is preliminary data.</text>
</comment>
<dbReference type="EMBL" id="JDST02000016">
    <property type="protein sequence ID" value="KFB77835.1"/>
    <property type="molecule type" value="Genomic_DNA"/>
</dbReference>
<reference evidence="2" key="1">
    <citation type="submission" date="2014-02" db="EMBL/GenBank/DDBJ databases">
        <title>Expanding our view of genomic diversity in Candidatus Accumulibacter clades.</title>
        <authorList>
            <person name="Skennerton C.T."/>
            <person name="Barr J.J."/>
            <person name="Slater F.R."/>
            <person name="Bond P.L."/>
            <person name="Tyson G.W."/>
        </authorList>
    </citation>
    <scope>NUCLEOTIDE SEQUENCE [LARGE SCALE GENOMIC DNA]</scope>
</reference>
<accession>A0A080MBK8</accession>
<dbReference type="InterPro" id="IPR049052">
    <property type="entry name" value="nSTAND1"/>
</dbReference>
<protein>
    <submittedName>
        <fullName evidence="2">Serine/threonine-protein kinase pkn1</fullName>
        <ecNumber evidence="2">2.7.11.1</ecNumber>
    </submittedName>
</protein>
<dbReference type="InterPro" id="IPR000157">
    <property type="entry name" value="TIR_dom"/>
</dbReference>
<dbReference type="EC" id="2.7.11.1" evidence="2"/>
<sequence>MPPPATLPTGEIFLSYSRSDRVACIALRSALEQAGFPVFRDEDSIRCGDRWLTSLQKALLGCSAFVLLVGRDGVQRWVGAEVEVALSRHLSPADGAQRLPIFPLFLEGAEHGDLPPFLALFQAARWSADEPLPEALLAAITSGATLPDYRETFDGCPFLGLRAFARVDARLFFGRRMETLEALACLGDQREANPERLQGSAGAGYQRWLQIEGNSGAGKSSLVNAGMLPMIERGALWARTGFEHWRLLGPMMPGLDPLAKLAEVLEHALIAEPAQRDVLRLQQRFERNERALASRLRDLKQERTAFLLIVDQFEELFTFAGDAPRKQFDALLAQALHDPECPLFLISTVRADFLDRFEQLPRLRAIYNSHCRRYFLPTISENGLREVIEQPAALAGLDVREVATAILDDARDEMGALPLVENALFTLWQRRDGNRLSGQGFRDQNGIVGMLSTQADELLARIEADVAQGRQAALELLLRLTRINDEGRHTRQRITREEAILVAGNGRDEIGERVLQLLSGERQPGVPSAGGQGALRLITTSLVGKQRYVDLIHETLIRARGKDATSGKRIGYWPTLYDYIEANRDRDIHRQQLGFQTEQWLKSGGIFARWRNLAGWRDLGLYRRLRVVSGSDEGRFLAASRWNARVQVALLALLLSFVGESYLWTRRNDLPLDSMLMQQRYRLGYAPLPELVDIPAGSVDIGEQDEEFVKGIPETTMMYLGVPGRRVEIASGFSLGKYEVTYEQFDYYVWEQPRAADRRLELYPTTAKGGRGKRPVVNVDWNAASDYTRWLGERIGRKCRLPTEAEWEHAARAKTHTAYPWGDEVRRMSSGREEVMANCHGCGSSWDNDQSAPVGSFAANAFGVHDTSGNVWEWTCSVWRERFDGSKQTCAAGARENTKARAARVVPGTMWLPLRAPPLVSASLRTSVSTFSVFGCGVRPNRDLLRKALLALPEMPVDQGLPAEA</sequence>
<keyword evidence="2" id="KW-0418">Kinase</keyword>
<dbReference type="InterPro" id="IPR016187">
    <property type="entry name" value="CTDL_fold"/>
</dbReference>
<dbReference type="InterPro" id="IPR051043">
    <property type="entry name" value="Sulfatase_Mod_Factor_Kinase"/>
</dbReference>
<dbReference type="PANTHER" id="PTHR23150:SF19">
    <property type="entry name" value="FORMYLGLYCINE-GENERATING ENZYME"/>
    <property type="match status" value="1"/>
</dbReference>
<dbReference type="AlphaFoldDB" id="A0A080MBK8"/>
<dbReference type="Proteomes" id="UP000021315">
    <property type="component" value="Unassembled WGS sequence"/>
</dbReference>
<dbReference type="Pfam" id="PF03781">
    <property type="entry name" value="FGE-sulfatase"/>
    <property type="match status" value="1"/>
</dbReference>
<dbReference type="InterPro" id="IPR005532">
    <property type="entry name" value="SUMF_dom"/>
</dbReference>
<dbReference type="STRING" id="1453999.AW06_001018"/>
<dbReference type="SUPFAM" id="SSF56436">
    <property type="entry name" value="C-type lectin-like"/>
    <property type="match status" value="1"/>
</dbReference>
<dbReference type="GO" id="GO:0120147">
    <property type="term" value="F:formylglycine-generating oxidase activity"/>
    <property type="evidence" value="ECO:0007669"/>
    <property type="project" value="TreeGrafter"/>
</dbReference>
<keyword evidence="2" id="KW-0808">Transferase</keyword>
<dbReference type="PANTHER" id="PTHR23150">
    <property type="entry name" value="SULFATASE MODIFYING FACTOR 1, 2"/>
    <property type="match status" value="1"/>
</dbReference>
<dbReference type="Pfam" id="PF20703">
    <property type="entry name" value="nSTAND1"/>
    <property type="match status" value="1"/>
</dbReference>
<dbReference type="Gene3D" id="3.90.1580.10">
    <property type="entry name" value="paralog of FGE (formylglycine-generating enzyme)"/>
    <property type="match status" value="1"/>
</dbReference>
<name>A0A080MBK8_9PROT</name>
<organism evidence="2 3">
    <name type="scientific">Candidatus Accumulibacter cognatus</name>
    <dbReference type="NCBI Taxonomy" id="2954383"/>
    <lineage>
        <taxon>Bacteria</taxon>
        <taxon>Pseudomonadati</taxon>
        <taxon>Pseudomonadota</taxon>
        <taxon>Betaproteobacteria</taxon>
        <taxon>Candidatus Accumulibacter</taxon>
    </lineage>
</organism>
<evidence type="ECO:0000313" key="3">
    <source>
        <dbReference type="Proteomes" id="UP000021315"/>
    </source>
</evidence>
<dbReference type="InterPro" id="IPR027417">
    <property type="entry name" value="P-loop_NTPase"/>
</dbReference>
<dbReference type="SUPFAM" id="SSF52540">
    <property type="entry name" value="P-loop containing nucleoside triphosphate hydrolases"/>
    <property type="match status" value="1"/>
</dbReference>
<dbReference type="SUPFAM" id="SSF52200">
    <property type="entry name" value="Toll/Interleukin receptor TIR domain"/>
    <property type="match status" value="1"/>
</dbReference>
<feature type="domain" description="TIR" evidence="1">
    <location>
        <begin position="8"/>
        <end position="140"/>
    </location>
</feature>
<proteinExistence type="predicted"/>
<gene>
    <name evidence="2" type="primary">pkn1_2</name>
    <name evidence="2" type="ORF">AW06_001018</name>
</gene>
<dbReference type="Gene3D" id="3.40.50.10140">
    <property type="entry name" value="Toll/interleukin-1 receptor homology (TIR) domain"/>
    <property type="match status" value="1"/>
</dbReference>
<dbReference type="GO" id="GO:0004674">
    <property type="term" value="F:protein serine/threonine kinase activity"/>
    <property type="evidence" value="ECO:0007669"/>
    <property type="project" value="UniProtKB-EC"/>
</dbReference>
<dbReference type="InterPro" id="IPR035897">
    <property type="entry name" value="Toll_tir_struct_dom_sf"/>
</dbReference>
<evidence type="ECO:0000259" key="1">
    <source>
        <dbReference type="PROSITE" id="PS50104"/>
    </source>
</evidence>